<evidence type="ECO:0000313" key="2">
    <source>
        <dbReference type="EMBL" id="RGZ87926.1"/>
    </source>
</evidence>
<dbReference type="Proteomes" id="UP000283721">
    <property type="component" value="Unassembled WGS sequence"/>
</dbReference>
<comment type="caution">
    <text evidence="2">The sequence shown here is derived from an EMBL/GenBank/DDBJ whole genome shotgun (WGS) entry which is preliminary data.</text>
</comment>
<gene>
    <name evidence="2" type="ORF">DW967_16705</name>
</gene>
<dbReference type="SUPFAM" id="SSF88723">
    <property type="entry name" value="PIN domain-like"/>
    <property type="match status" value="1"/>
</dbReference>
<evidence type="ECO:0000259" key="1">
    <source>
        <dbReference type="Pfam" id="PF13470"/>
    </source>
</evidence>
<protein>
    <submittedName>
        <fullName evidence="2">PIN domain-containing protein</fullName>
    </submittedName>
</protein>
<dbReference type="Pfam" id="PF13470">
    <property type="entry name" value="PIN_3"/>
    <property type="match status" value="1"/>
</dbReference>
<proteinExistence type="predicted"/>
<dbReference type="AlphaFoldDB" id="A0A413Q2L6"/>
<dbReference type="InterPro" id="IPR002716">
    <property type="entry name" value="PIN_dom"/>
</dbReference>
<organism evidence="2 3">
    <name type="scientific">Agathobacter rectalis</name>
    <dbReference type="NCBI Taxonomy" id="39491"/>
    <lineage>
        <taxon>Bacteria</taxon>
        <taxon>Bacillati</taxon>
        <taxon>Bacillota</taxon>
        <taxon>Clostridia</taxon>
        <taxon>Lachnospirales</taxon>
        <taxon>Lachnospiraceae</taxon>
        <taxon>Agathobacter</taxon>
    </lineage>
</organism>
<feature type="domain" description="PIN" evidence="1">
    <location>
        <begin position="3"/>
        <end position="115"/>
    </location>
</feature>
<sequence>MIVLIDTNVIIDFLVAREPFYDSALRVMEKCASGEADGYMAFHSLPNLWYILRKVPAETRRLWLEKVCMVLKVACASQEAVMAAIKMDNFIDFEDCLQDRCAEEVSANYIITRNTSDFEASVVSAIEPDEWLKKLIKQKIT</sequence>
<reference evidence="2 3" key="1">
    <citation type="submission" date="2018-08" db="EMBL/GenBank/DDBJ databases">
        <title>A genome reference for cultivated species of the human gut microbiota.</title>
        <authorList>
            <person name="Zou Y."/>
            <person name="Xue W."/>
            <person name="Luo G."/>
        </authorList>
    </citation>
    <scope>NUCLEOTIDE SEQUENCE [LARGE SCALE GENOMIC DNA]</scope>
    <source>
        <strain evidence="2 3">AM47-6BH</strain>
    </source>
</reference>
<dbReference type="InterPro" id="IPR029060">
    <property type="entry name" value="PIN-like_dom_sf"/>
</dbReference>
<name>A0A413Q2L6_9FIRM</name>
<accession>A0A413Q2L6</accession>
<dbReference type="EMBL" id="QSES01000054">
    <property type="protein sequence ID" value="RGZ87926.1"/>
    <property type="molecule type" value="Genomic_DNA"/>
</dbReference>
<evidence type="ECO:0000313" key="3">
    <source>
        <dbReference type="Proteomes" id="UP000283721"/>
    </source>
</evidence>
<dbReference type="Gene3D" id="3.40.50.1010">
    <property type="entry name" value="5'-nuclease"/>
    <property type="match status" value="1"/>
</dbReference>